<feature type="compositionally biased region" description="Basic and acidic residues" evidence="1">
    <location>
        <begin position="1263"/>
        <end position="1287"/>
    </location>
</feature>
<evidence type="ECO:0000313" key="3">
    <source>
        <dbReference type="EMBL" id="KAJ8925800.1"/>
    </source>
</evidence>
<proteinExistence type="predicted"/>
<feature type="region of interest" description="Disordered" evidence="1">
    <location>
        <begin position="1178"/>
        <end position="1213"/>
    </location>
</feature>
<feature type="compositionally biased region" description="Basic and acidic residues" evidence="1">
    <location>
        <begin position="465"/>
        <end position="475"/>
    </location>
</feature>
<feature type="region of interest" description="Disordered" evidence="1">
    <location>
        <begin position="1258"/>
        <end position="1316"/>
    </location>
</feature>
<feature type="compositionally biased region" description="Basic and acidic residues" evidence="1">
    <location>
        <begin position="268"/>
        <end position="278"/>
    </location>
</feature>
<feature type="region of interest" description="Disordered" evidence="1">
    <location>
        <begin position="671"/>
        <end position="708"/>
    </location>
</feature>
<feature type="region of interest" description="Disordered" evidence="1">
    <location>
        <begin position="1"/>
        <end position="26"/>
    </location>
</feature>
<dbReference type="Gene3D" id="2.60.120.10">
    <property type="entry name" value="Jelly Rolls"/>
    <property type="match status" value="1"/>
</dbReference>
<dbReference type="Pfam" id="PF11699">
    <property type="entry name" value="CENP-C_C"/>
    <property type="match status" value="1"/>
</dbReference>
<protein>
    <recommendedName>
        <fullName evidence="2">Mif2/CENP-C cupin domain-containing protein</fullName>
    </recommendedName>
</protein>
<feature type="compositionally biased region" description="Polar residues" evidence="1">
    <location>
        <begin position="671"/>
        <end position="698"/>
    </location>
</feature>
<feature type="region of interest" description="Disordered" evidence="1">
    <location>
        <begin position="1041"/>
        <end position="1141"/>
    </location>
</feature>
<feature type="compositionally biased region" description="Basic and acidic residues" evidence="1">
    <location>
        <begin position="221"/>
        <end position="240"/>
    </location>
</feature>
<gene>
    <name evidence="3" type="ORF">NQ315_009650</name>
</gene>
<sequence>MNSSRVTRNSRRARSSVGSELEESHVMEERLRDLLKNAGDQERPPPRNIFNHVQEVPKLRPSIMTRAIQNIACSTPMPTNKKGTFFCTENSLNISPIDPIVEEAEKNLSGIELHPQQNTEGSQQQKGIQTENIIWGQQVKVVIPNTSLTPVVISSDSEDDREVEVLMEPERNLKKNMVTTKQCNTRCEEKQQTENIPNNIPDSKHTEVRSKIQGNGTLTDKATKNEVKTENIKSRGTEKKYTRKQIKLQSKPTTEPLKDVENADEQEKDTLNKHKSDNRTGATENFDEDSNEVPLSGHQKENLNKTNIKSTDFNRTLGQKSKNTSKYIKDKSVDLTREYSIKTRSKSSLSTSKSGKPEPTGKRATTPLESHNDVRAPEEVDSPSISPPREQMCLEKDSAVQDPKTASCRKTRSAQKTADTCHNKKVNEKSSKIPIPRSRSKSKEKNAEANTEACQAPEEFGEPDLNARRDVDSPKRPPRRKQLKYKPAGSEPVKLNKSHGVRIDENRAGLSNHTVTVETEGYNVEPIDGEVEPIEKLTNSSIQKRNEKLEDGASFRKATSKDVSKILNHTKRNNKDVSHLDGGNSAVDMQTINRGGIRMDSMKTLVDIATSPLVPTSEDTGQENAVSKEVSEARRSNLQHINSLGGIFSVTDRAKATKLAELILKISQRNMEDSNVSSPKSNVRLTEQHPPMSNSTDVPNDRGESKKNRTVQTSLENGNFAQAIVERQTQTTDSLLKLRNAFQGNTTLTRTVAGFDETDSSRSSVLTDHSEFIEDMHRRFGRKKSVPGIFESLPPVDSINVWSSDDEDLESTLLDNNRRERPWRLDDNLQILPRRSSCKLNFLRSVHQIENELLSKKCDGITQSLLENVSRTSKNKLQIYARKTQYGNEKVSESFAPRRSVHRRRMSSSSHSSMSDLQIATSENNRPQLEEAQQVEEHFNESSAASRRIIEIKVSSPLKGKSPVKQVEEVNLSSEASRRSPVKLVDGSNRKTVNRRTPRSRRFSCVDYAVSQNNNNDDDEDEILAVPLEDSADALQPVDDAVLSTNKLPNKSRILEERNLSTNKKSTSQNKEKEIKSPSELVSNERSNLAARKSSPKKKAVKARTARSKRREIIVENTDGVSSTTVESEDTTGVRRSKRERKAVHRPCYGALQMTNQRLAEYYSSSVMLSSISKSTVKKSTKPRTKKKEVAEKNANDEGFKKPQITKGKRGMKKKNNVEADLSASASNTLVSNQTVIHAGDVGTSPRKRHPLRLDFVSNVDDTPNKKCRTTEKRISAHDNANKSKADGDEEISDNLSRNPESSRVPNCSTNYLNGNQAPGNFTLTNNIEDNNYYNNSSQIHEPSADSAFQSNVPQDNLNSGNFLSVNNRAWDKDSGTSTMSKCATTFEESNAQVTRPLTGRVKKNYKKKSEISSKIAKVLSRSINTSVECEILNPSEVRSNLSPVSVNTAKVPTGNLSFALKPVDSDYINLYANNMLFSMKYVENKPMFKAVPNNTLMVTDGIKNTKDGGSMGFLKLPPSGQKPLHITRKFALFYLVIKGEGFIQVHNKSSRVNELSSFFVPLGVEYSIHNTSKQEELILSFVKLPSNVNS</sequence>
<dbReference type="SUPFAM" id="SSF51182">
    <property type="entry name" value="RmlC-like cupins"/>
    <property type="match status" value="1"/>
</dbReference>
<feature type="compositionally biased region" description="Polar residues" evidence="1">
    <location>
        <begin position="304"/>
        <end position="326"/>
    </location>
</feature>
<feature type="region of interest" description="Disordered" evidence="1">
    <location>
        <begin position="888"/>
        <end position="919"/>
    </location>
</feature>
<feature type="compositionally biased region" description="Basic and acidic residues" evidence="1">
    <location>
        <begin position="1188"/>
        <end position="1201"/>
    </location>
</feature>
<dbReference type="InterPro" id="IPR011051">
    <property type="entry name" value="RmlC_Cupin_sf"/>
</dbReference>
<feature type="compositionally biased region" description="Basic and acidic residues" evidence="1">
    <location>
        <begin position="327"/>
        <end position="341"/>
    </location>
</feature>
<keyword evidence="4" id="KW-1185">Reference proteome</keyword>
<feature type="compositionally biased region" description="Polar residues" evidence="1">
    <location>
        <begin position="1060"/>
        <end position="1069"/>
    </location>
</feature>
<dbReference type="EMBL" id="JANEYG010000001">
    <property type="protein sequence ID" value="KAJ8925800.1"/>
    <property type="molecule type" value="Genomic_DNA"/>
</dbReference>
<feature type="region of interest" description="Disordered" evidence="1">
    <location>
        <begin position="960"/>
        <end position="999"/>
    </location>
</feature>
<evidence type="ECO:0000256" key="1">
    <source>
        <dbReference type="SAM" id="MobiDB-lite"/>
    </source>
</evidence>
<feature type="compositionally biased region" description="Basic and acidic residues" evidence="1">
    <location>
        <begin position="419"/>
        <end position="431"/>
    </location>
</feature>
<accession>A0AAV8WI15</accession>
<feature type="compositionally biased region" description="Polar residues" evidence="1">
    <location>
        <begin position="1294"/>
        <end position="1316"/>
    </location>
</feature>
<evidence type="ECO:0000259" key="2">
    <source>
        <dbReference type="Pfam" id="PF11699"/>
    </source>
</evidence>
<name>A0AAV8WI15_9CUCU</name>
<feature type="region of interest" description="Disordered" evidence="1">
    <location>
        <begin position="186"/>
        <end position="496"/>
    </location>
</feature>
<organism evidence="3 4">
    <name type="scientific">Exocentrus adspersus</name>
    <dbReference type="NCBI Taxonomy" id="1586481"/>
    <lineage>
        <taxon>Eukaryota</taxon>
        <taxon>Metazoa</taxon>
        <taxon>Ecdysozoa</taxon>
        <taxon>Arthropoda</taxon>
        <taxon>Hexapoda</taxon>
        <taxon>Insecta</taxon>
        <taxon>Pterygota</taxon>
        <taxon>Neoptera</taxon>
        <taxon>Endopterygota</taxon>
        <taxon>Coleoptera</taxon>
        <taxon>Polyphaga</taxon>
        <taxon>Cucujiformia</taxon>
        <taxon>Chrysomeloidea</taxon>
        <taxon>Cerambycidae</taxon>
        <taxon>Lamiinae</taxon>
        <taxon>Acanthocinini</taxon>
        <taxon>Exocentrus</taxon>
    </lineage>
</organism>
<evidence type="ECO:0000313" key="4">
    <source>
        <dbReference type="Proteomes" id="UP001159042"/>
    </source>
</evidence>
<feature type="compositionally biased region" description="Basic residues" evidence="1">
    <location>
        <begin position="1094"/>
        <end position="1110"/>
    </location>
</feature>
<feature type="compositionally biased region" description="Basic residues" evidence="1">
    <location>
        <begin position="1178"/>
        <end position="1187"/>
    </location>
</feature>
<dbReference type="InterPro" id="IPR025974">
    <property type="entry name" value="Mif2/CENP-C_cupin"/>
</dbReference>
<comment type="caution">
    <text evidence="3">The sequence shown here is derived from an EMBL/GenBank/DDBJ whole genome shotgun (WGS) entry which is preliminary data.</text>
</comment>
<feature type="domain" description="Mif2/CENP-C cupin" evidence="2">
    <location>
        <begin position="1512"/>
        <end position="1577"/>
    </location>
</feature>
<dbReference type="InterPro" id="IPR014710">
    <property type="entry name" value="RmlC-like_jellyroll"/>
</dbReference>
<reference evidence="3 4" key="1">
    <citation type="journal article" date="2023" name="Insect Mol. Biol.">
        <title>Genome sequencing provides insights into the evolution of gene families encoding plant cell wall-degrading enzymes in longhorned beetles.</title>
        <authorList>
            <person name="Shin N.R."/>
            <person name="Okamura Y."/>
            <person name="Kirsch R."/>
            <person name="Pauchet Y."/>
        </authorList>
    </citation>
    <scope>NUCLEOTIDE SEQUENCE [LARGE SCALE GENOMIC DNA]</scope>
    <source>
        <strain evidence="3">EAD_L_NR</strain>
    </source>
</reference>
<dbReference type="Proteomes" id="UP001159042">
    <property type="component" value="Unassembled WGS sequence"/>
</dbReference>